<dbReference type="InterPro" id="IPR000157">
    <property type="entry name" value="TIR_dom"/>
</dbReference>
<protein>
    <submittedName>
        <fullName evidence="3">Toll/interleukin-1 receptor domain-containing protein</fullName>
    </submittedName>
</protein>
<dbReference type="InterPro" id="IPR035897">
    <property type="entry name" value="Toll_tir_struct_dom_sf"/>
</dbReference>
<comment type="caution">
    <text evidence="3">The sequence shown here is derived from an EMBL/GenBank/DDBJ whole genome shotgun (WGS) entry which is preliminary data.</text>
</comment>
<reference evidence="3 4" key="1">
    <citation type="submission" date="2020-07" db="EMBL/GenBank/DDBJ databases">
        <title>Draft whole-genome sequence of Heliobacterium chlorum DSM 3682, type strain.</title>
        <authorList>
            <person name="Kyndt J.A."/>
            <person name="Meyer T.E."/>
            <person name="Imhoff J.F."/>
        </authorList>
    </citation>
    <scope>NUCLEOTIDE SEQUENCE [LARGE SCALE GENOMIC DNA]</scope>
    <source>
        <strain evidence="3 4">DSM 3682</strain>
    </source>
</reference>
<dbReference type="Gene3D" id="3.40.50.10140">
    <property type="entry name" value="Toll/interleukin-1 receptor homology (TIR) domain"/>
    <property type="match status" value="1"/>
</dbReference>
<dbReference type="SMART" id="SM00671">
    <property type="entry name" value="SEL1"/>
    <property type="match status" value="6"/>
</dbReference>
<sequence length="419" mass="47053">MEHEWDVFISHASEDKETVNELAKMLVKMGIKVWFDKFTLRLGDSLRDSIDYGLSKSRYGVVVISKNFFEKEWPKKELNGFIAREICEKKVVLPVWHDISQEEVLNFSPILADKLAAKTSDGLNEVANQITLVVNNWKDTNVTDIILAQEAKETSKNESKKYVVFQKYKTQIILVIISFLLLYYIIINISGVQNHLGVMYANGIGVVKNEIKAVEWYRKAAEQGNAEAQSNLGFMYASGRGVAKDDAKAVEWLLKAAEQGVAAAQYNLGMMYEDGISVSKDAFQAVEWYRKAAQQGHVQALYSLGRMYESGKGVAQDQVQAVKLLSKAAERGDVYAQFSLGGHYYSGKGIDKDKAKAFGWYSKAAEQGYVGAEVRLGIFYESGDVVQKDIAKAVEWYRKAAEQGDGYAQGRLFQIENER</sequence>
<accession>A0ABR7T8S7</accession>
<dbReference type="SUPFAM" id="SSF81901">
    <property type="entry name" value="HCP-like"/>
    <property type="match status" value="2"/>
</dbReference>
<gene>
    <name evidence="3" type="ORF">H1S01_18400</name>
</gene>
<dbReference type="InterPro" id="IPR011990">
    <property type="entry name" value="TPR-like_helical_dom_sf"/>
</dbReference>
<dbReference type="Pfam" id="PF08238">
    <property type="entry name" value="Sel1"/>
    <property type="match status" value="6"/>
</dbReference>
<keyword evidence="1" id="KW-0472">Membrane</keyword>
<feature type="domain" description="TIR" evidence="2">
    <location>
        <begin position="3"/>
        <end position="134"/>
    </location>
</feature>
<evidence type="ECO:0000313" key="4">
    <source>
        <dbReference type="Proteomes" id="UP000617402"/>
    </source>
</evidence>
<keyword evidence="1" id="KW-0812">Transmembrane</keyword>
<dbReference type="InterPro" id="IPR050767">
    <property type="entry name" value="Sel1_AlgK"/>
</dbReference>
<evidence type="ECO:0000259" key="2">
    <source>
        <dbReference type="PROSITE" id="PS50104"/>
    </source>
</evidence>
<dbReference type="Proteomes" id="UP000617402">
    <property type="component" value="Unassembled WGS sequence"/>
</dbReference>
<evidence type="ECO:0000256" key="1">
    <source>
        <dbReference type="SAM" id="Phobius"/>
    </source>
</evidence>
<dbReference type="PANTHER" id="PTHR11102">
    <property type="entry name" value="SEL-1-LIKE PROTEIN"/>
    <property type="match status" value="1"/>
</dbReference>
<name>A0ABR7T8S7_HELCL</name>
<keyword evidence="1" id="KW-1133">Transmembrane helix</keyword>
<organism evidence="3 4">
    <name type="scientific">Heliobacterium chlorum</name>
    <dbReference type="NCBI Taxonomy" id="2698"/>
    <lineage>
        <taxon>Bacteria</taxon>
        <taxon>Bacillati</taxon>
        <taxon>Bacillota</taxon>
        <taxon>Clostridia</taxon>
        <taxon>Eubacteriales</taxon>
        <taxon>Heliobacteriaceae</taxon>
        <taxon>Heliobacterium</taxon>
    </lineage>
</organism>
<dbReference type="Pfam" id="PF13676">
    <property type="entry name" value="TIR_2"/>
    <property type="match status" value="1"/>
</dbReference>
<keyword evidence="4" id="KW-1185">Reference proteome</keyword>
<dbReference type="InterPro" id="IPR006597">
    <property type="entry name" value="Sel1-like"/>
</dbReference>
<dbReference type="PROSITE" id="PS50104">
    <property type="entry name" value="TIR"/>
    <property type="match status" value="1"/>
</dbReference>
<dbReference type="EMBL" id="JACVHF010000037">
    <property type="protein sequence ID" value="MBC9786430.1"/>
    <property type="molecule type" value="Genomic_DNA"/>
</dbReference>
<dbReference type="PANTHER" id="PTHR11102:SF160">
    <property type="entry name" value="ERAD-ASSOCIATED E3 UBIQUITIN-PROTEIN LIGASE COMPONENT HRD3"/>
    <property type="match status" value="1"/>
</dbReference>
<proteinExistence type="predicted"/>
<evidence type="ECO:0000313" key="3">
    <source>
        <dbReference type="EMBL" id="MBC9786430.1"/>
    </source>
</evidence>
<feature type="transmembrane region" description="Helical" evidence="1">
    <location>
        <begin position="168"/>
        <end position="186"/>
    </location>
</feature>
<dbReference type="SUPFAM" id="SSF52200">
    <property type="entry name" value="Toll/Interleukin receptor TIR domain"/>
    <property type="match status" value="1"/>
</dbReference>
<keyword evidence="3" id="KW-0675">Receptor</keyword>
<dbReference type="Gene3D" id="1.25.40.10">
    <property type="entry name" value="Tetratricopeptide repeat domain"/>
    <property type="match status" value="1"/>
</dbReference>
<dbReference type="RefSeq" id="WP_188041849.1">
    <property type="nucleotide sequence ID" value="NZ_JACVHF010000037.1"/>
</dbReference>
<dbReference type="SMART" id="SM00255">
    <property type="entry name" value="TIR"/>
    <property type="match status" value="1"/>
</dbReference>